<sequence length="208" mass="22820">MNIILKLLDWPVLLFVGLLLFVRTFREEMRKVIVRGGLTVTWGGATFSIDKLPEQLDENFAPMDDDIRTLEERVARLESGSGMPLVRAVRLASPLRVTPLESPGGFMGESSGAAGFMRAKDDADGEIHLEEPDLAQVDAGSPEVDDDVACRKMLAALREGKYRWRSLDRLATVAGVSTARADALLRVMPEVVMGAGKQGRPLARLRSM</sequence>
<evidence type="ECO:0000313" key="2">
    <source>
        <dbReference type="Proteomes" id="UP001568698"/>
    </source>
</evidence>
<dbReference type="RefSeq" id="WP_371385281.1">
    <property type="nucleotide sequence ID" value="NZ_JBGLYH010000005.1"/>
</dbReference>
<organism evidence="1 2">
    <name type="scientific">Pseudodesulfovibrio karagichevae</name>
    <dbReference type="NCBI Taxonomy" id="3239305"/>
    <lineage>
        <taxon>Bacteria</taxon>
        <taxon>Pseudomonadati</taxon>
        <taxon>Thermodesulfobacteriota</taxon>
        <taxon>Desulfovibrionia</taxon>
        <taxon>Desulfovibrionales</taxon>
        <taxon>Desulfovibrionaceae</taxon>
    </lineage>
</organism>
<proteinExistence type="predicted"/>
<dbReference type="EMBL" id="JBGLYH010000005">
    <property type="protein sequence ID" value="MEZ7195734.1"/>
    <property type="molecule type" value="Genomic_DNA"/>
</dbReference>
<dbReference type="Proteomes" id="UP001568698">
    <property type="component" value="Unassembled WGS sequence"/>
</dbReference>
<protein>
    <submittedName>
        <fullName evidence="1">Uncharacterized protein</fullName>
    </submittedName>
</protein>
<comment type="caution">
    <text evidence="1">The sequence shown here is derived from an EMBL/GenBank/DDBJ whole genome shotgun (WGS) entry which is preliminary data.</text>
</comment>
<name>A0ABV4K129_9BACT</name>
<evidence type="ECO:0000313" key="1">
    <source>
        <dbReference type="EMBL" id="MEZ7195734.1"/>
    </source>
</evidence>
<gene>
    <name evidence="1" type="ORF">AB6M95_03165</name>
</gene>
<accession>A0ABV4K129</accession>
<keyword evidence="2" id="KW-1185">Reference proteome</keyword>
<reference evidence="1 2" key="1">
    <citation type="submission" date="2024-08" db="EMBL/GenBank/DDBJ databases">
        <title>Sulfate-reducing bacteria isolated from formation water of the oil field in Kazakhstan and description of Pseudodesulfovibrio sp.</title>
        <authorList>
            <person name="Bidzhieva S.K."/>
            <person name="Tourova T.P."/>
            <person name="Grouzdev D.S."/>
            <person name="Beletsky A.V."/>
            <person name="Sokolova D.S."/>
            <person name="Samigullina S.R."/>
            <person name="Poltaraus A.B."/>
            <person name="Avtukh A.N."/>
            <person name="Tereshina V.M."/>
            <person name="Zhaparov N.S."/>
            <person name="Mardanov A.V."/>
            <person name="Nazina T.N."/>
        </authorList>
    </citation>
    <scope>NUCLEOTIDE SEQUENCE [LARGE SCALE GENOMIC DNA]</scope>
    <source>
        <strain evidence="1 2">9FUS</strain>
    </source>
</reference>